<evidence type="ECO:0000313" key="1">
    <source>
        <dbReference type="EMBL" id="QIN93901.1"/>
    </source>
</evidence>
<dbReference type="KEGG" id="vg:55628245"/>
<name>A0A6G8R155_9CAUD</name>
<sequence length="157" mass="17336">MSAFTTTTLTQNRVLVDGTDRFGVTDRKVLDATEYNELFAADQHSAAHEAFDAAVREFYAPLTAAVEEFEAALDSEDEDLFEITVQEGIEPTLGQPEIRRRLGRDTVILRLIDQGEEDRLIWIKGELEITAAGAVVEPVGTDTEPEDEIVPVTEPTA</sequence>
<reference evidence="1 2" key="1">
    <citation type="submission" date="2020-02" db="EMBL/GenBank/DDBJ databases">
        <authorList>
            <person name="Tolsma S."/>
            <person name="Caruso S.M."/>
            <person name="Garlena R.A."/>
            <person name="Russell D.A."/>
            <person name="Pope W.H."/>
            <person name="Jacobs-Se D."/>
            <person name="Hatfull G.F."/>
            <person name="Noordewier B."/>
        </authorList>
    </citation>
    <scope>NUCLEOTIDE SEQUENCE [LARGE SCALE GENOMIC DNA]</scope>
</reference>
<dbReference type="Proteomes" id="UP000500873">
    <property type="component" value="Segment"/>
</dbReference>
<proteinExistence type="predicted"/>
<dbReference type="GeneID" id="55628245"/>
<dbReference type="RefSeq" id="YP_009857401.1">
    <property type="nucleotide sequence ID" value="NC_048860.1"/>
</dbReference>
<gene>
    <name evidence="1" type="primary">18</name>
    <name evidence="1" type="ORF">SEA_ARETE_18</name>
</gene>
<evidence type="ECO:0000313" key="2">
    <source>
        <dbReference type="Proteomes" id="UP000500873"/>
    </source>
</evidence>
<dbReference type="EMBL" id="MT024863">
    <property type="protein sequence ID" value="QIN93901.1"/>
    <property type="molecule type" value="Genomic_DNA"/>
</dbReference>
<keyword evidence="2" id="KW-1185">Reference proteome</keyword>
<organism evidence="1 2">
    <name type="scientific">Microbacterium phage Arete</name>
    <dbReference type="NCBI Taxonomy" id="2713257"/>
    <lineage>
        <taxon>Viruses</taxon>
        <taxon>Duplodnaviria</taxon>
        <taxon>Heunggongvirae</taxon>
        <taxon>Uroviricota</taxon>
        <taxon>Caudoviricetes</taxon>
        <taxon>Burrovirus</taxon>
        <taxon>Burrovirus arete</taxon>
    </lineage>
</organism>
<protein>
    <submittedName>
        <fullName evidence="1">Uncharacterized protein</fullName>
    </submittedName>
</protein>
<accession>A0A6G8R155</accession>